<evidence type="ECO:0000313" key="2">
    <source>
        <dbReference type="Proteomes" id="UP000317165"/>
    </source>
</evidence>
<dbReference type="AlphaFoldDB" id="A0A552Q916"/>
<reference evidence="1 2" key="1">
    <citation type="submission" date="2019-01" db="EMBL/GenBank/DDBJ databases">
        <title>Coherence of Microcystis species and biogeography revealed through population genomics.</title>
        <authorList>
            <person name="Perez-Carrascal O.M."/>
            <person name="Terrat Y."/>
            <person name="Giani A."/>
            <person name="Fortin N."/>
            <person name="Tromas N."/>
            <person name="Shapiro B.J."/>
        </authorList>
    </citation>
    <scope>NUCLEOTIDE SEQUENCE [LARGE SCALE GENOMIC DNA]</scope>
    <source>
        <strain evidence="1">Mp_MB_F_20051200_S9</strain>
    </source>
</reference>
<dbReference type="Proteomes" id="UP000317165">
    <property type="component" value="Unassembled WGS sequence"/>
</dbReference>
<organism evidence="1 2">
    <name type="scientific">Microcystis panniformis Mp_MB_F_20051200_S9</name>
    <dbReference type="NCBI Taxonomy" id="2486223"/>
    <lineage>
        <taxon>Bacteria</taxon>
        <taxon>Bacillati</taxon>
        <taxon>Cyanobacteriota</taxon>
        <taxon>Cyanophyceae</taxon>
        <taxon>Oscillatoriophycideae</taxon>
        <taxon>Chroococcales</taxon>
        <taxon>Microcystaceae</taxon>
        <taxon>Microcystis</taxon>
    </lineage>
</organism>
<dbReference type="EMBL" id="SFAC01000039">
    <property type="protein sequence ID" value="TRV65707.1"/>
    <property type="molecule type" value="Genomic_DNA"/>
</dbReference>
<accession>A0A552Q916</accession>
<gene>
    <name evidence="1" type="ORF">EWV53_03140</name>
</gene>
<comment type="caution">
    <text evidence="1">The sequence shown here is derived from an EMBL/GenBank/DDBJ whole genome shotgun (WGS) entry which is preliminary data.</text>
</comment>
<evidence type="ECO:0000313" key="1">
    <source>
        <dbReference type="EMBL" id="TRV65707.1"/>
    </source>
</evidence>
<name>A0A552Q916_9CHRO</name>
<proteinExistence type="predicted"/>
<protein>
    <submittedName>
        <fullName evidence="1">Uncharacterized protein</fullName>
    </submittedName>
</protein>
<sequence>MHGAFPQKSIAGAVGAILGNAPYKIGDRTAVTHLKSNIVGFRCLNPTYKIGDRTTRSAIAIKKKHRQSSVPV</sequence>